<feature type="signal peptide" evidence="1">
    <location>
        <begin position="1"/>
        <end position="20"/>
    </location>
</feature>
<dbReference type="PANTHER" id="PTHR13030">
    <property type="entry name" value="NUDIX HYDROLASE"/>
    <property type="match status" value="1"/>
</dbReference>
<name>A0A5S6QQ70_TRIMR</name>
<reference evidence="3" key="1">
    <citation type="submission" date="2019-12" db="UniProtKB">
        <authorList>
            <consortium name="WormBaseParasite"/>
        </authorList>
    </citation>
    <scope>IDENTIFICATION</scope>
</reference>
<dbReference type="InterPro" id="IPR039989">
    <property type="entry name" value="NUDT9"/>
</dbReference>
<organism evidence="2 3">
    <name type="scientific">Trichuris muris</name>
    <name type="common">Mouse whipworm</name>
    <dbReference type="NCBI Taxonomy" id="70415"/>
    <lineage>
        <taxon>Eukaryota</taxon>
        <taxon>Metazoa</taxon>
        <taxon>Ecdysozoa</taxon>
        <taxon>Nematoda</taxon>
        <taxon>Enoplea</taxon>
        <taxon>Dorylaimia</taxon>
        <taxon>Trichinellida</taxon>
        <taxon>Trichuridae</taxon>
        <taxon>Trichuris</taxon>
    </lineage>
</organism>
<sequence>MKNLLPVVFLCCYNFILLQASNAGAYVSMPERVQVPEELADWDKPFPSYFPQRWTAQCSFEQCDPEMPNSVIAMRFNKKDGAVDRRMVRRMTTQRPKYNVSQGLPLNPSGRTGLMGRGYLPRFGPSHLVKVILIRKQNKTMAYLKTKNGLSFRDDAFATFVANLSSSKLSSKVIAAIRKNPRFHRRDKLLETILHKAEESATKVAADTMPSPLDTDNAWIELTVYIIPCRKRTMNGRWKRMCKAF</sequence>
<dbReference type="Proteomes" id="UP000046395">
    <property type="component" value="Unassembled WGS sequence"/>
</dbReference>
<keyword evidence="1" id="KW-0732">Signal</keyword>
<keyword evidence="2" id="KW-1185">Reference proteome</keyword>
<dbReference type="InterPro" id="IPR015797">
    <property type="entry name" value="NUDIX_hydrolase-like_dom_sf"/>
</dbReference>
<evidence type="ECO:0000313" key="3">
    <source>
        <dbReference type="WBParaSite" id="TMUE_2000009380.1"/>
    </source>
</evidence>
<dbReference type="SUPFAM" id="SSF55811">
    <property type="entry name" value="Nudix"/>
    <property type="match status" value="1"/>
</dbReference>
<dbReference type="PANTHER" id="PTHR13030:SF8">
    <property type="entry name" value="ADP-RIBOSE PYROPHOSPHATASE, MITOCHONDRIAL"/>
    <property type="match status" value="1"/>
</dbReference>
<evidence type="ECO:0000256" key="1">
    <source>
        <dbReference type="SAM" id="SignalP"/>
    </source>
</evidence>
<dbReference type="Pfam" id="PF25969">
    <property type="entry name" value="NUDT9_N"/>
    <property type="match status" value="1"/>
</dbReference>
<feature type="chain" id="PRO_5024373235" evidence="1">
    <location>
        <begin position="21"/>
        <end position="245"/>
    </location>
</feature>
<evidence type="ECO:0000313" key="2">
    <source>
        <dbReference type="Proteomes" id="UP000046395"/>
    </source>
</evidence>
<dbReference type="GO" id="GO:0047631">
    <property type="term" value="F:ADP-ribose diphosphatase activity"/>
    <property type="evidence" value="ECO:0007669"/>
    <property type="project" value="InterPro"/>
</dbReference>
<proteinExistence type="predicted"/>
<protein>
    <submittedName>
        <fullName evidence="3">Uncharacterized protein</fullName>
    </submittedName>
</protein>
<dbReference type="AlphaFoldDB" id="A0A5S6QQ70"/>
<dbReference type="WBParaSite" id="TMUE_2000009380.1">
    <property type="protein sequence ID" value="TMUE_2000009380.1"/>
    <property type="gene ID" value="WBGene00286132"/>
</dbReference>
<accession>A0A5S6QQ70</accession>